<sequence length="53" mass="6278">NGNDKLKKEGKGIRLVTSYERIDFELPACQKKNLLLSQNSLLKYRQEFDENYE</sequence>
<protein>
    <submittedName>
        <fullName evidence="1">3728_t:CDS:1</fullName>
    </submittedName>
</protein>
<organism evidence="1 2">
    <name type="scientific">Acaulospora morrowiae</name>
    <dbReference type="NCBI Taxonomy" id="94023"/>
    <lineage>
        <taxon>Eukaryota</taxon>
        <taxon>Fungi</taxon>
        <taxon>Fungi incertae sedis</taxon>
        <taxon>Mucoromycota</taxon>
        <taxon>Glomeromycotina</taxon>
        <taxon>Glomeromycetes</taxon>
        <taxon>Diversisporales</taxon>
        <taxon>Acaulosporaceae</taxon>
        <taxon>Acaulospora</taxon>
    </lineage>
</organism>
<evidence type="ECO:0000313" key="2">
    <source>
        <dbReference type="Proteomes" id="UP000789342"/>
    </source>
</evidence>
<feature type="non-terminal residue" evidence="1">
    <location>
        <position position="53"/>
    </location>
</feature>
<dbReference type="AlphaFoldDB" id="A0A9N9JR84"/>
<proteinExistence type="predicted"/>
<dbReference type="Proteomes" id="UP000789342">
    <property type="component" value="Unassembled WGS sequence"/>
</dbReference>
<dbReference type="EMBL" id="CAJVPV010058993">
    <property type="protein sequence ID" value="CAG8788438.1"/>
    <property type="molecule type" value="Genomic_DNA"/>
</dbReference>
<gene>
    <name evidence="1" type="ORF">AMORRO_LOCUS17930</name>
</gene>
<evidence type="ECO:0000313" key="1">
    <source>
        <dbReference type="EMBL" id="CAG8788438.1"/>
    </source>
</evidence>
<reference evidence="1" key="1">
    <citation type="submission" date="2021-06" db="EMBL/GenBank/DDBJ databases">
        <authorList>
            <person name="Kallberg Y."/>
            <person name="Tangrot J."/>
            <person name="Rosling A."/>
        </authorList>
    </citation>
    <scope>NUCLEOTIDE SEQUENCE</scope>
    <source>
        <strain evidence="1">CL551</strain>
    </source>
</reference>
<keyword evidence="2" id="KW-1185">Reference proteome</keyword>
<name>A0A9N9JR84_9GLOM</name>
<comment type="caution">
    <text evidence="1">The sequence shown here is derived from an EMBL/GenBank/DDBJ whole genome shotgun (WGS) entry which is preliminary data.</text>
</comment>
<accession>A0A9N9JR84</accession>